<keyword evidence="14" id="KW-1185">Reference proteome</keyword>
<dbReference type="Gene3D" id="1.20.5.110">
    <property type="match status" value="1"/>
</dbReference>
<dbReference type="InterPro" id="IPR011012">
    <property type="entry name" value="Longin-like_dom_sf"/>
</dbReference>
<comment type="subcellular location">
    <subcellularLocation>
        <location evidence="7">Endomembrane system</location>
        <topology evidence="7">Single-pass type IV membrane protein</topology>
    </subcellularLocation>
</comment>
<accession>A0AAV8UUB9</accession>
<name>A0AAV8UUB9_9RHOD</name>
<dbReference type="PROSITE" id="PS50859">
    <property type="entry name" value="LONGIN"/>
    <property type="match status" value="1"/>
</dbReference>
<dbReference type="Pfam" id="PF00957">
    <property type="entry name" value="Synaptobrevin"/>
    <property type="match status" value="1"/>
</dbReference>
<evidence type="ECO:0000256" key="2">
    <source>
        <dbReference type="ARBA" id="ARBA00022448"/>
    </source>
</evidence>
<dbReference type="PROSITE" id="PS50892">
    <property type="entry name" value="V_SNARE"/>
    <property type="match status" value="1"/>
</dbReference>
<evidence type="ECO:0000259" key="12">
    <source>
        <dbReference type="PROSITE" id="PS50892"/>
    </source>
</evidence>
<evidence type="ECO:0000256" key="4">
    <source>
        <dbReference type="ARBA" id="ARBA00022927"/>
    </source>
</evidence>
<dbReference type="CDD" id="cd14824">
    <property type="entry name" value="Longin"/>
    <property type="match status" value="1"/>
</dbReference>
<dbReference type="CDD" id="cd15843">
    <property type="entry name" value="R-SNARE"/>
    <property type="match status" value="1"/>
</dbReference>
<comment type="caution">
    <text evidence="13">The sequence shown here is derived from an EMBL/GenBank/DDBJ whole genome shotgun (WGS) entry which is preliminary data.</text>
</comment>
<evidence type="ECO:0000256" key="7">
    <source>
        <dbReference type="ARBA" id="ARBA00046280"/>
    </source>
</evidence>
<evidence type="ECO:0000313" key="14">
    <source>
        <dbReference type="Proteomes" id="UP001157974"/>
    </source>
</evidence>
<dbReference type="PANTHER" id="PTHR21136:SF168">
    <property type="entry name" value="VESICLE-ASSOCIATED MEMBRANE PROTEIN 9"/>
    <property type="match status" value="1"/>
</dbReference>
<evidence type="ECO:0000313" key="13">
    <source>
        <dbReference type="EMBL" id="KAJ8906109.1"/>
    </source>
</evidence>
<dbReference type="InterPro" id="IPR042855">
    <property type="entry name" value="V_SNARE_CC"/>
</dbReference>
<dbReference type="GO" id="GO:0015031">
    <property type="term" value="P:protein transport"/>
    <property type="evidence" value="ECO:0007669"/>
    <property type="project" value="UniProtKB-KW"/>
</dbReference>
<evidence type="ECO:0000256" key="3">
    <source>
        <dbReference type="ARBA" id="ARBA00022692"/>
    </source>
</evidence>
<keyword evidence="6 10" id="KW-0472">Membrane</keyword>
<evidence type="ECO:0000256" key="1">
    <source>
        <dbReference type="ARBA" id="ARBA00008025"/>
    </source>
</evidence>
<dbReference type="Pfam" id="PF13774">
    <property type="entry name" value="Longin"/>
    <property type="match status" value="1"/>
</dbReference>
<proteinExistence type="inferred from homology"/>
<keyword evidence="8 9" id="KW-0175">Coiled coil</keyword>
<dbReference type="Gene3D" id="3.30.450.50">
    <property type="entry name" value="Longin domain"/>
    <property type="match status" value="1"/>
</dbReference>
<dbReference type="InterPro" id="IPR001388">
    <property type="entry name" value="Synaptobrevin-like"/>
</dbReference>
<dbReference type="SUPFAM" id="SSF64356">
    <property type="entry name" value="SNARE-like"/>
    <property type="match status" value="1"/>
</dbReference>
<evidence type="ECO:0000256" key="9">
    <source>
        <dbReference type="SAM" id="Coils"/>
    </source>
</evidence>
<dbReference type="GO" id="GO:0016020">
    <property type="term" value="C:membrane"/>
    <property type="evidence" value="ECO:0007669"/>
    <property type="project" value="InterPro"/>
</dbReference>
<feature type="coiled-coil region" evidence="9">
    <location>
        <begin position="140"/>
        <end position="167"/>
    </location>
</feature>
<reference evidence="13 14" key="1">
    <citation type="journal article" date="2023" name="Nat. Commun.">
        <title>Origin of minicircular mitochondrial genomes in red algae.</title>
        <authorList>
            <person name="Lee Y."/>
            <person name="Cho C.H."/>
            <person name="Lee Y.M."/>
            <person name="Park S.I."/>
            <person name="Yang J.H."/>
            <person name="West J.A."/>
            <person name="Bhattacharya D."/>
            <person name="Yoon H.S."/>
        </authorList>
    </citation>
    <scope>NUCLEOTIDE SEQUENCE [LARGE SCALE GENOMIC DNA]</scope>
    <source>
        <strain evidence="13 14">CCMP1338</strain>
        <tissue evidence="13">Whole cell</tissue>
    </source>
</reference>
<evidence type="ECO:0008006" key="15">
    <source>
        <dbReference type="Google" id="ProtNLM"/>
    </source>
</evidence>
<evidence type="ECO:0000256" key="5">
    <source>
        <dbReference type="ARBA" id="ARBA00022989"/>
    </source>
</evidence>
<dbReference type="PRINTS" id="PR00219">
    <property type="entry name" value="SYNAPTOBREVN"/>
</dbReference>
<protein>
    <recommendedName>
        <fullName evidence="15">V-SNARE coiled-coil homology domain-containing protein</fullName>
    </recommendedName>
</protein>
<sequence length="230" mass="26096">MGRNSGEDHVRYVSIARQLDLLPVAEYKIPNGGRIPTVMFEDRVDKIMRSGRVRETSRLTVLDNEVGSIHFESEGDYVFLVFTQNEYPQRAAFKLLGEIKKEYLSLYEEEGLTTQPLELSEACTPFMKQLCAEFNVLHNVDQLTETKDLVEEVKEQMQDNLEAAVNRGEMLDDLLMQAENLNTEAGAFRATASSAKTKFWKQNMRLLIIIAVLVIVLILAIVIPLAVRNS</sequence>
<feature type="domain" description="V-SNARE coiled-coil homology" evidence="12">
    <location>
        <begin position="142"/>
        <end position="202"/>
    </location>
</feature>
<dbReference type="InterPro" id="IPR010908">
    <property type="entry name" value="Longin_dom"/>
</dbReference>
<dbReference type="GO" id="GO:0005737">
    <property type="term" value="C:cytoplasm"/>
    <property type="evidence" value="ECO:0007669"/>
    <property type="project" value="UniProtKB-ARBA"/>
</dbReference>
<dbReference type="PANTHER" id="PTHR21136">
    <property type="entry name" value="SNARE PROTEINS"/>
    <property type="match status" value="1"/>
</dbReference>
<keyword evidence="2" id="KW-0813">Transport</keyword>
<dbReference type="InterPro" id="IPR051097">
    <property type="entry name" value="Synaptobrevin-like_transport"/>
</dbReference>
<organism evidence="13 14">
    <name type="scientific">Rhodosorus marinus</name>
    <dbReference type="NCBI Taxonomy" id="101924"/>
    <lineage>
        <taxon>Eukaryota</taxon>
        <taxon>Rhodophyta</taxon>
        <taxon>Stylonematophyceae</taxon>
        <taxon>Stylonematales</taxon>
        <taxon>Stylonemataceae</taxon>
        <taxon>Rhodosorus</taxon>
    </lineage>
</organism>
<keyword evidence="5 10" id="KW-1133">Transmembrane helix</keyword>
<gene>
    <name evidence="13" type="ORF">NDN08_002608</name>
</gene>
<evidence type="ECO:0000256" key="10">
    <source>
        <dbReference type="SAM" id="Phobius"/>
    </source>
</evidence>
<keyword evidence="4" id="KW-0653">Protein transport</keyword>
<dbReference type="GO" id="GO:0012505">
    <property type="term" value="C:endomembrane system"/>
    <property type="evidence" value="ECO:0007669"/>
    <property type="project" value="UniProtKB-SubCell"/>
</dbReference>
<feature type="transmembrane region" description="Helical" evidence="10">
    <location>
        <begin position="206"/>
        <end position="227"/>
    </location>
</feature>
<feature type="domain" description="Longin" evidence="11">
    <location>
        <begin position="70"/>
        <end position="138"/>
    </location>
</feature>
<dbReference type="EMBL" id="JAMWBK010000004">
    <property type="protein sequence ID" value="KAJ8906109.1"/>
    <property type="molecule type" value="Genomic_DNA"/>
</dbReference>
<evidence type="ECO:0000256" key="6">
    <source>
        <dbReference type="ARBA" id="ARBA00023136"/>
    </source>
</evidence>
<dbReference type="AlphaFoldDB" id="A0AAV8UUB9"/>
<dbReference type="SUPFAM" id="SSF58038">
    <property type="entry name" value="SNARE fusion complex"/>
    <property type="match status" value="1"/>
</dbReference>
<dbReference type="GO" id="GO:0016192">
    <property type="term" value="P:vesicle-mediated transport"/>
    <property type="evidence" value="ECO:0007669"/>
    <property type="project" value="InterPro"/>
</dbReference>
<keyword evidence="3 10" id="KW-0812">Transmembrane</keyword>
<evidence type="ECO:0000259" key="11">
    <source>
        <dbReference type="PROSITE" id="PS50859"/>
    </source>
</evidence>
<evidence type="ECO:0000256" key="8">
    <source>
        <dbReference type="PROSITE-ProRule" id="PRU00290"/>
    </source>
</evidence>
<dbReference type="SMART" id="SM01270">
    <property type="entry name" value="Longin"/>
    <property type="match status" value="1"/>
</dbReference>
<comment type="similarity">
    <text evidence="1">Belongs to the synaptobrevin family.</text>
</comment>
<dbReference type="Proteomes" id="UP001157974">
    <property type="component" value="Unassembled WGS sequence"/>
</dbReference>